<dbReference type="Proteomes" id="UP001177021">
    <property type="component" value="Unassembled WGS sequence"/>
</dbReference>
<comment type="caution">
    <text evidence="1">The sequence shown here is derived from an EMBL/GenBank/DDBJ whole genome shotgun (WGS) entry which is preliminary data.</text>
</comment>
<sequence length="686" mass="78549">MKKEANNKTNMKSHVKNQRGASSLELPQFKSSNELLAKRYKIKREEGMANLQQTNASITKVGAPSNKQNQPPTTQPFKLSMFATTAKTNLNSIKEPVTKPNPKKKISDNASRTQPNVIAERSVEKEVSMKKHKGLKIQDSKGQSLAQGRGPVPTQIQEPKEQPMKKTMIEDGSMERQQTGKNNYVGNGSLKAKEQPRKRVVVSGDESRVKEKPLKRIVVEDDSRARQESARKKSKRTPLCPSMLIDDYLKKNGKDVENEIRNLIEDEGDVVMEEQEENVDCEEAAETNETTKKRTRGPTLCLKIYARSLKQREEVTLDDDGDVIGPDDKTVAEFANFLGSIARNSDFCPLIYTNFKEMLKKETKNDHMDRKERIWRFVNRKYIIPDEGQKVVFITINRAWRHHKCDMKKKHFLKYTSMKERLKNRPESISENHFKKLLIYWKDSNVQAISQKNAVNRSKQKFRHRVGPTNFARIRAKMRAKKDGEVTQAEVFIETRKSRRGKEVDGETQVAIDKLQESIDNSPETAKETFHSLFGKEKPGSVRCHGKTATPSSLRKKEEISLVKKQYDGKIADMSQKMGAMEALLKNMYMQQNPHLSEEDVDNMIRNTLHGDDNSPIARSSTSTYAPAHLKVRNENDHDQDDDDPQDDDNPQDDDDDAAYDQEDNLDCSQNDPQDDEFQDGDEDQY</sequence>
<dbReference type="EMBL" id="CASHSV030000034">
    <property type="protein sequence ID" value="CAJ2642921.1"/>
    <property type="molecule type" value="Genomic_DNA"/>
</dbReference>
<evidence type="ECO:0000313" key="1">
    <source>
        <dbReference type="EMBL" id="CAJ2642921.1"/>
    </source>
</evidence>
<protein>
    <submittedName>
        <fullName evidence="1">Uncharacterized protein</fullName>
    </submittedName>
</protein>
<accession>A0ACB0JD48</accession>
<reference evidence="1" key="1">
    <citation type="submission" date="2023-10" db="EMBL/GenBank/DDBJ databases">
        <authorList>
            <person name="Rodriguez Cubillos JULIANA M."/>
            <person name="De Vega J."/>
        </authorList>
    </citation>
    <scope>NUCLEOTIDE SEQUENCE</scope>
</reference>
<proteinExistence type="predicted"/>
<evidence type="ECO:0000313" key="2">
    <source>
        <dbReference type="Proteomes" id="UP001177021"/>
    </source>
</evidence>
<keyword evidence="2" id="KW-1185">Reference proteome</keyword>
<name>A0ACB0JD48_TRIPR</name>
<organism evidence="1 2">
    <name type="scientific">Trifolium pratense</name>
    <name type="common">Red clover</name>
    <dbReference type="NCBI Taxonomy" id="57577"/>
    <lineage>
        <taxon>Eukaryota</taxon>
        <taxon>Viridiplantae</taxon>
        <taxon>Streptophyta</taxon>
        <taxon>Embryophyta</taxon>
        <taxon>Tracheophyta</taxon>
        <taxon>Spermatophyta</taxon>
        <taxon>Magnoliopsida</taxon>
        <taxon>eudicotyledons</taxon>
        <taxon>Gunneridae</taxon>
        <taxon>Pentapetalae</taxon>
        <taxon>rosids</taxon>
        <taxon>fabids</taxon>
        <taxon>Fabales</taxon>
        <taxon>Fabaceae</taxon>
        <taxon>Papilionoideae</taxon>
        <taxon>50 kb inversion clade</taxon>
        <taxon>NPAAA clade</taxon>
        <taxon>Hologalegina</taxon>
        <taxon>IRL clade</taxon>
        <taxon>Trifolieae</taxon>
        <taxon>Trifolium</taxon>
    </lineage>
</organism>
<gene>
    <name evidence="1" type="ORF">MILVUS5_LOCUS12290</name>
</gene>